<name>A0A345MJX4_BPBSP</name>
<gene>
    <name evidence="1" type="ORF">BSP38_114</name>
</gene>
<organism evidence="1 2">
    <name type="scientific">Bacillus phage BSP38</name>
    <dbReference type="NCBI Taxonomy" id="2283013"/>
    <lineage>
        <taxon>Viruses</taxon>
        <taxon>Duplodnaviria</taxon>
        <taxon>Heunggongvirae</taxon>
        <taxon>Uroviricota</taxon>
        <taxon>Caudoviricetes</taxon>
        <taxon>Herelleviridae</taxon>
        <taxon>Bastillevirinae</taxon>
        <taxon>Jeonjuvirus</taxon>
        <taxon>Jeonjuvirus BSP38</taxon>
    </lineage>
</organism>
<sequence>MSYYRVMEYVDKMVSCNTEEERHELLEKEGKDHITLDDAAHLVLQLSADLDDYFQEFHETSVKLQEMRLAAVIQALPQDVQENIKKKFEEVEDDLLNEDNEGDE</sequence>
<evidence type="ECO:0000313" key="1">
    <source>
        <dbReference type="EMBL" id="AXH71156.1"/>
    </source>
</evidence>
<reference evidence="1 2" key="1">
    <citation type="submission" date="2018-07" db="EMBL/GenBank/DDBJ databases">
        <title>Complete nucleotide sequence of Bacillus phage BSP38.</title>
        <authorList>
            <person name="Ghosh K."/>
            <person name="Kim K.-P."/>
        </authorList>
    </citation>
    <scope>NUCLEOTIDE SEQUENCE [LARGE SCALE GENOMIC DNA]</scope>
</reference>
<proteinExistence type="predicted"/>
<dbReference type="Proteomes" id="UP000260425">
    <property type="component" value="Segment"/>
</dbReference>
<protein>
    <submittedName>
        <fullName evidence="1">Uncharacterized protein</fullName>
    </submittedName>
</protein>
<keyword evidence="2" id="KW-1185">Reference proteome</keyword>
<evidence type="ECO:0000313" key="2">
    <source>
        <dbReference type="Proteomes" id="UP000260425"/>
    </source>
</evidence>
<dbReference type="EMBL" id="MH606185">
    <property type="protein sequence ID" value="AXH71156.1"/>
    <property type="molecule type" value="Genomic_DNA"/>
</dbReference>
<organismHost>
    <name type="scientific">Bacillus subtilis</name>
    <dbReference type="NCBI Taxonomy" id="1423"/>
</organismHost>
<accession>A0A345MJX4</accession>